<dbReference type="AlphaFoldDB" id="A0A3Q9HS20"/>
<dbReference type="KEGG" id="aft:BBF96_13400"/>
<evidence type="ECO:0000256" key="11">
    <source>
        <dbReference type="SAM" id="Coils"/>
    </source>
</evidence>
<evidence type="ECO:0000256" key="5">
    <source>
        <dbReference type="ARBA" id="ARBA00023029"/>
    </source>
</evidence>
<dbReference type="GO" id="GO:0009330">
    <property type="term" value="C:DNA topoisomerase type II (double strand cut, ATP-hydrolyzing) complex"/>
    <property type="evidence" value="ECO:0007669"/>
    <property type="project" value="TreeGrafter"/>
</dbReference>
<dbReference type="InterPro" id="IPR013758">
    <property type="entry name" value="Topo_IIA_A/C_ab"/>
</dbReference>
<dbReference type="Proteomes" id="UP000267250">
    <property type="component" value="Chromosome"/>
</dbReference>
<dbReference type="Gene3D" id="2.120.10.90">
    <property type="entry name" value="DNA gyrase/topoisomerase IV, subunit A, C-terminal"/>
    <property type="match status" value="1"/>
</dbReference>
<evidence type="ECO:0000256" key="2">
    <source>
        <dbReference type="ARBA" id="ARBA00008263"/>
    </source>
</evidence>
<comment type="catalytic activity">
    <reaction evidence="1 9 10">
        <text>ATP-dependent breakage, passage and rejoining of double-stranded DNA.</text>
        <dbReference type="EC" id="5.6.2.2"/>
    </reaction>
</comment>
<organism evidence="14 15">
    <name type="scientific">Anoxybacter fermentans</name>
    <dbReference type="NCBI Taxonomy" id="1323375"/>
    <lineage>
        <taxon>Bacteria</taxon>
        <taxon>Bacillati</taxon>
        <taxon>Bacillota</taxon>
        <taxon>Clostridia</taxon>
        <taxon>Halanaerobiales</taxon>
        <taxon>Anoxybacter</taxon>
    </lineage>
</organism>
<keyword evidence="4 9" id="KW-0067">ATP-binding</keyword>
<comment type="similarity">
    <text evidence="2 9">Belongs to the type II topoisomerase GyrA/ParC subunit family.</text>
</comment>
<dbReference type="EMBL" id="CP016379">
    <property type="protein sequence ID" value="AZR74309.1"/>
    <property type="molecule type" value="Genomic_DNA"/>
</dbReference>
<feature type="active site" description="O-(5'-phospho-DNA)-tyrosine intermediate" evidence="9 10">
    <location>
        <position position="125"/>
    </location>
</feature>
<keyword evidence="3 9" id="KW-0547">Nucleotide-binding</keyword>
<keyword evidence="9" id="KW-0963">Cytoplasm</keyword>
<dbReference type="CDD" id="cd00187">
    <property type="entry name" value="TOP4c"/>
    <property type="match status" value="1"/>
</dbReference>
<feature type="coiled-coil region" evidence="11">
    <location>
        <begin position="439"/>
        <end position="480"/>
    </location>
</feature>
<keyword evidence="5 9" id="KW-0799">Topoisomerase</keyword>
<comment type="miscellaneous">
    <text evidence="9">Few gyrases are as efficient as E.coli at forming negative supercoils. Not all organisms have 2 type II topoisomerases; in organisms with a single type II topoisomerase this enzyme also has to decatenate newly replicated chromosomes.</text>
</comment>
<evidence type="ECO:0000256" key="1">
    <source>
        <dbReference type="ARBA" id="ARBA00000185"/>
    </source>
</evidence>
<dbReference type="SMART" id="SM00434">
    <property type="entry name" value="TOP4c"/>
    <property type="match status" value="1"/>
</dbReference>
<feature type="domain" description="Topo IIA-type catalytic" evidence="13">
    <location>
        <begin position="37"/>
        <end position="501"/>
    </location>
</feature>
<feature type="region of interest" description="Disordered" evidence="12">
    <location>
        <begin position="807"/>
        <end position="852"/>
    </location>
</feature>
<dbReference type="FunFam" id="3.30.1360.40:FF:000002">
    <property type="entry name" value="DNA gyrase subunit A"/>
    <property type="match status" value="1"/>
</dbReference>
<dbReference type="EC" id="5.6.2.2" evidence="9"/>
<gene>
    <name evidence="9" type="primary">gyrA</name>
    <name evidence="14" type="ORF">BBF96_13400</name>
</gene>
<evidence type="ECO:0000256" key="4">
    <source>
        <dbReference type="ARBA" id="ARBA00022840"/>
    </source>
</evidence>
<dbReference type="GO" id="GO:0005737">
    <property type="term" value="C:cytoplasm"/>
    <property type="evidence" value="ECO:0007669"/>
    <property type="project" value="UniProtKB-SubCell"/>
</dbReference>
<dbReference type="Gene3D" id="3.30.1360.40">
    <property type="match status" value="1"/>
</dbReference>
<dbReference type="SUPFAM" id="SSF56719">
    <property type="entry name" value="Type II DNA topoisomerase"/>
    <property type="match status" value="1"/>
</dbReference>
<evidence type="ECO:0000313" key="14">
    <source>
        <dbReference type="EMBL" id="AZR74309.1"/>
    </source>
</evidence>
<dbReference type="GO" id="GO:0005524">
    <property type="term" value="F:ATP binding"/>
    <property type="evidence" value="ECO:0007669"/>
    <property type="project" value="UniProtKB-UniRule"/>
</dbReference>
<keyword evidence="11" id="KW-0175">Coiled coil</keyword>
<evidence type="ECO:0000256" key="10">
    <source>
        <dbReference type="PROSITE-ProRule" id="PRU01384"/>
    </source>
</evidence>
<comment type="function">
    <text evidence="9">A type II topoisomerase that negatively supercoils closed circular double-stranded (ds) DNA in an ATP-dependent manner to modulate DNA topology and maintain chromosomes in an underwound state. Negative supercoiling favors strand separation, and DNA replication, transcription, recombination and repair, all of which involve strand separation. Also able to catalyze the interconversion of other topological isomers of dsDNA rings, including catenanes and knotted rings. Type II topoisomerases break and join 2 DNA strands simultaneously in an ATP-dependent manner.</text>
</comment>
<evidence type="ECO:0000313" key="15">
    <source>
        <dbReference type="Proteomes" id="UP000267250"/>
    </source>
</evidence>
<dbReference type="PANTHER" id="PTHR43493">
    <property type="entry name" value="DNA GYRASE/TOPOISOMERASE SUBUNIT A"/>
    <property type="match status" value="1"/>
</dbReference>
<dbReference type="InterPro" id="IPR035516">
    <property type="entry name" value="Gyrase/topoIV_suA_C"/>
</dbReference>
<comment type="subcellular location">
    <subcellularLocation>
        <location evidence="9">Cytoplasm</location>
    </subcellularLocation>
</comment>
<dbReference type="InterPro" id="IPR013757">
    <property type="entry name" value="Topo_IIA_A_a_sf"/>
</dbReference>
<protein>
    <recommendedName>
        <fullName evidence="9">DNA gyrase subunit A</fullName>
        <ecNumber evidence="9">5.6.2.2</ecNumber>
    </recommendedName>
</protein>
<feature type="short sequence motif" description="GyrA-box" evidence="9">
    <location>
        <begin position="528"/>
        <end position="534"/>
    </location>
</feature>
<dbReference type="NCBIfam" id="NF004043">
    <property type="entry name" value="PRK05560.1"/>
    <property type="match status" value="1"/>
</dbReference>
<evidence type="ECO:0000256" key="7">
    <source>
        <dbReference type="ARBA" id="ARBA00023235"/>
    </source>
</evidence>
<dbReference type="PANTHER" id="PTHR43493:SF5">
    <property type="entry name" value="DNA GYRASE SUBUNIT A, CHLOROPLASTIC_MITOCHONDRIAL"/>
    <property type="match status" value="1"/>
</dbReference>
<dbReference type="InterPro" id="IPR050220">
    <property type="entry name" value="Type_II_DNA_Topoisomerases"/>
</dbReference>
<feature type="compositionally biased region" description="Acidic residues" evidence="12">
    <location>
        <begin position="839"/>
        <end position="852"/>
    </location>
</feature>
<name>A0A3Q9HS20_9FIRM</name>
<keyword evidence="7 9" id="KW-0413">Isomerase</keyword>
<accession>A0A3Q9HS20</accession>
<sequence length="852" mass="96778">MSMEGIQNDHVKLVGIEDQMKNAYLDYAMSVIVGRALPDVRDGLKPVHRRILYAMYELGMYPNKPYKKSARIVGEVLGKYHPHGDSAVYDTMVRMAQDFSYRYPLIDGHGNFGSIDGDAAAAMRYTEARMSQITMELLSDIDKNTVDFRPNFDDSLKEPEVLPARLPNLLINGASGIAVGMATNIPPHNLGEVIDGIIMLIDNPEVSIEKLMKVIKGPDFPTGGIIMGRNRIKKAYKTGRGHLKVRARTNIEEMKNGKHRIVVTEIPYQVNKAKLIEKIAELVREGKIKGITDLRDESDREGLRIVIELRKDVVPKIVLNQLFKHTRLQVTFGVINLVLVNNEPKVLNLKELLQEYISHQKEVVTRRIKYDLKKAEDKAHILEGLRIALADIDRVIQLIRSSKDTAIAKERLIDTFKMTERQAQAILDMRLQRLTGLEREKIEIEYKELLEKIAFYKDVLNDEKKLYGIIKEELLELKEKYADERRTEIVQDYSSLDAEDLIPQKDSVITLTHQGYIKRMPLDLYRSQRRGGRGITGMSTKEEDFVECMITATTHDYFLFFTNKGLVYRLKGYQIPEASRQSRGTAIVNLLELQPDERVTAVIPVRNFSENKYLVTITKNGLIKKTPLVDYESKYTSLIGVTLREGDELISVRLAEEGQDIIVGTAHGKAIRFSEREVRSMGRSAQGVKAITLDPQDYVVGMGVISEGSRILTVTNKGYGKLTLESEYRPQTRGGKGLITIRLTEKNGHLITLRVVNKEKEIMMISSGGIMIRIPIEEISVLGRNTLGVKMMRLDPEDEVVSVALIDPEDEKEIEEPEKNDTDIDEIDDLDNDKVDYPDFIDQEYDEDIGDD</sequence>
<dbReference type="GO" id="GO:0006265">
    <property type="term" value="P:DNA topological change"/>
    <property type="evidence" value="ECO:0007669"/>
    <property type="project" value="UniProtKB-UniRule"/>
</dbReference>
<dbReference type="InterPro" id="IPR013760">
    <property type="entry name" value="Topo_IIA-like_dom_sf"/>
</dbReference>
<dbReference type="NCBIfam" id="NF004044">
    <property type="entry name" value="PRK05561.1"/>
    <property type="match status" value="1"/>
</dbReference>
<keyword evidence="15" id="KW-1185">Reference proteome</keyword>
<comment type="subunit">
    <text evidence="8">Heterotetramer composed of ParC and ParE.</text>
</comment>
<evidence type="ECO:0000256" key="9">
    <source>
        <dbReference type="HAMAP-Rule" id="MF_01897"/>
    </source>
</evidence>
<feature type="compositionally biased region" description="Acidic residues" evidence="12">
    <location>
        <begin position="807"/>
        <end position="816"/>
    </location>
</feature>
<dbReference type="PROSITE" id="PS52040">
    <property type="entry name" value="TOPO_IIA"/>
    <property type="match status" value="1"/>
</dbReference>
<dbReference type="InterPro" id="IPR006691">
    <property type="entry name" value="GyrA/parC_rep"/>
</dbReference>
<keyword evidence="6 9" id="KW-0238">DNA-binding</keyword>
<dbReference type="FunFam" id="3.90.199.10:FF:000001">
    <property type="entry name" value="DNA gyrase subunit A"/>
    <property type="match status" value="1"/>
</dbReference>
<dbReference type="Pfam" id="PF00521">
    <property type="entry name" value="DNA_topoisoIV"/>
    <property type="match status" value="1"/>
</dbReference>
<dbReference type="GO" id="GO:0005694">
    <property type="term" value="C:chromosome"/>
    <property type="evidence" value="ECO:0007669"/>
    <property type="project" value="InterPro"/>
</dbReference>
<evidence type="ECO:0000256" key="12">
    <source>
        <dbReference type="SAM" id="MobiDB-lite"/>
    </source>
</evidence>
<dbReference type="FunFam" id="2.120.10.90:FF:000005">
    <property type="entry name" value="DNA topoisomerase 4 subunit A"/>
    <property type="match status" value="1"/>
</dbReference>
<dbReference type="Gene3D" id="1.10.268.10">
    <property type="entry name" value="Topoisomerase, domain 3"/>
    <property type="match status" value="1"/>
</dbReference>
<dbReference type="SUPFAM" id="SSF101904">
    <property type="entry name" value="GyrA/ParC C-terminal domain-like"/>
    <property type="match status" value="1"/>
</dbReference>
<dbReference type="FunFam" id="1.10.268.10:FF:000001">
    <property type="entry name" value="DNA gyrase subunit A"/>
    <property type="match status" value="1"/>
</dbReference>
<proteinExistence type="inferred from homology"/>
<dbReference type="GO" id="GO:0003677">
    <property type="term" value="F:DNA binding"/>
    <property type="evidence" value="ECO:0007669"/>
    <property type="project" value="UniProtKB-UniRule"/>
</dbReference>
<evidence type="ECO:0000259" key="13">
    <source>
        <dbReference type="PROSITE" id="PS52040"/>
    </source>
</evidence>
<evidence type="ECO:0000256" key="8">
    <source>
        <dbReference type="ARBA" id="ARBA00063644"/>
    </source>
</evidence>
<dbReference type="NCBIfam" id="TIGR01063">
    <property type="entry name" value="gyrA"/>
    <property type="match status" value="1"/>
</dbReference>
<evidence type="ECO:0000256" key="6">
    <source>
        <dbReference type="ARBA" id="ARBA00023125"/>
    </source>
</evidence>
<dbReference type="InterPro" id="IPR002205">
    <property type="entry name" value="Topo_IIA_dom_A"/>
</dbReference>
<dbReference type="InterPro" id="IPR005743">
    <property type="entry name" value="GyrA"/>
</dbReference>
<reference evidence="14 15" key="1">
    <citation type="submission" date="2016-07" db="EMBL/GenBank/DDBJ databases">
        <title>Genome and transcriptome analysis of iron-reducing fermentative bacteria Anoxybacter fermentans.</title>
        <authorList>
            <person name="Zeng X."/>
            <person name="Shao Z."/>
        </authorList>
    </citation>
    <scope>NUCLEOTIDE SEQUENCE [LARGE SCALE GENOMIC DNA]</scope>
    <source>
        <strain evidence="14 15">DY22613</strain>
    </source>
</reference>
<dbReference type="Pfam" id="PF03989">
    <property type="entry name" value="DNA_gyraseA_C"/>
    <property type="match status" value="6"/>
</dbReference>
<dbReference type="GO" id="GO:0034335">
    <property type="term" value="F:DNA negative supercoiling activity"/>
    <property type="evidence" value="ECO:0007669"/>
    <property type="project" value="UniProtKB-ARBA"/>
</dbReference>
<dbReference type="GO" id="GO:0006261">
    <property type="term" value="P:DNA-templated DNA replication"/>
    <property type="evidence" value="ECO:0007669"/>
    <property type="project" value="UniProtKB-UniRule"/>
</dbReference>
<evidence type="ECO:0000256" key="3">
    <source>
        <dbReference type="ARBA" id="ARBA00022741"/>
    </source>
</evidence>
<dbReference type="Gene3D" id="3.90.199.10">
    <property type="entry name" value="Topoisomerase II, domain 5"/>
    <property type="match status" value="1"/>
</dbReference>
<dbReference type="HAMAP" id="MF_01897">
    <property type="entry name" value="GyrA"/>
    <property type="match status" value="1"/>
</dbReference>
<comment type="subunit">
    <text evidence="9">Heterotetramer, composed of two GyrA and two GyrB chains. In the heterotetramer, GyrA contains the active site tyrosine that forms a transient covalent intermediate with DNA, while GyrB binds cofactors and catalyzes ATP hydrolysis.</text>
</comment>